<protein>
    <submittedName>
        <fullName evidence="1">Uncharacterized protein</fullName>
    </submittedName>
</protein>
<keyword evidence="2" id="KW-1185">Reference proteome</keyword>
<dbReference type="RefSeq" id="WP_141956046.1">
    <property type="nucleotide sequence ID" value="NZ_VFOZ01000001.1"/>
</dbReference>
<evidence type="ECO:0000313" key="1">
    <source>
        <dbReference type="EMBL" id="TQL97297.1"/>
    </source>
</evidence>
<dbReference type="InterPro" id="IPR045428">
    <property type="entry name" value="EACC1"/>
</dbReference>
<organism evidence="1 2">
    <name type="scientific">Actinoallomurus bryophytorum</name>
    <dbReference type="NCBI Taxonomy" id="1490222"/>
    <lineage>
        <taxon>Bacteria</taxon>
        <taxon>Bacillati</taxon>
        <taxon>Actinomycetota</taxon>
        <taxon>Actinomycetes</taxon>
        <taxon>Streptosporangiales</taxon>
        <taxon>Thermomonosporaceae</taxon>
        <taxon>Actinoallomurus</taxon>
    </lineage>
</organism>
<comment type="caution">
    <text evidence="1">The sequence shown here is derived from an EMBL/GenBank/DDBJ whole genome shotgun (WGS) entry which is preliminary data.</text>
</comment>
<accession>A0A543CK72</accession>
<dbReference type="OrthoDB" id="3626734at2"/>
<dbReference type="AlphaFoldDB" id="A0A543CK72"/>
<proteinExistence type="predicted"/>
<name>A0A543CK72_9ACTN</name>
<gene>
    <name evidence="1" type="ORF">FB559_2876</name>
</gene>
<evidence type="ECO:0000313" key="2">
    <source>
        <dbReference type="Proteomes" id="UP000316096"/>
    </source>
</evidence>
<dbReference type="Proteomes" id="UP000316096">
    <property type="component" value="Unassembled WGS sequence"/>
</dbReference>
<dbReference type="EMBL" id="VFOZ01000001">
    <property type="protein sequence ID" value="TQL97297.1"/>
    <property type="molecule type" value="Genomic_DNA"/>
</dbReference>
<dbReference type="Pfam" id="PF19953">
    <property type="entry name" value="EACC1"/>
    <property type="match status" value="1"/>
</dbReference>
<reference evidence="1 2" key="1">
    <citation type="submission" date="2019-06" db="EMBL/GenBank/DDBJ databases">
        <title>Sequencing the genomes of 1000 actinobacteria strains.</title>
        <authorList>
            <person name="Klenk H.-P."/>
        </authorList>
    </citation>
    <scope>NUCLEOTIDE SEQUENCE [LARGE SCALE GENOMIC DNA]</scope>
    <source>
        <strain evidence="1 2">DSM 102200</strain>
    </source>
</reference>
<sequence>MAINVYMSGDQAEQELRSLFAWLQQESSVRRQALLSLESTPPAAGEMGGVLEGIKVVADEGFQAANFAIAYASWRATRSKRPKVTIKQAGIEITLDDADPETVEKIVTALKRDAP</sequence>